<protein>
    <submittedName>
        <fullName evidence="1">Uncharacterized protein</fullName>
    </submittedName>
</protein>
<evidence type="ECO:0000313" key="2">
    <source>
        <dbReference type="Proteomes" id="UP001501710"/>
    </source>
</evidence>
<accession>A0ABP8BU08</accession>
<dbReference type="RefSeq" id="WP_344890425.1">
    <property type="nucleotide sequence ID" value="NZ_BAABAS010000004.1"/>
</dbReference>
<reference evidence="2" key="1">
    <citation type="journal article" date="2019" name="Int. J. Syst. Evol. Microbiol.">
        <title>The Global Catalogue of Microorganisms (GCM) 10K type strain sequencing project: providing services to taxonomists for standard genome sequencing and annotation.</title>
        <authorList>
            <consortium name="The Broad Institute Genomics Platform"/>
            <consortium name="The Broad Institute Genome Sequencing Center for Infectious Disease"/>
            <person name="Wu L."/>
            <person name="Ma J."/>
        </authorList>
    </citation>
    <scope>NUCLEOTIDE SEQUENCE [LARGE SCALE GENOMIC DNA]</scope>
    <source>
        <strain evidence="2">JCM 17440</strain>
    </source>
</reference>
<dbReference type="Gene3D" id="3.40.50.1000">
    <property type="entry name" value="HAD superfamily/HAD-like"/>
    <property type="match status" value="1"/>
</dbReference>
<gene>
    <name evidence="1" type="ORF">GCM10022254_09930</name>
</gene>
<dbReference type="SUPFAM" id="SSF56784">
    <property type="entry name" value="HAD-like"/>
    <property type="match status" value="1"/>
</dbReference>
<dbReference type="EMBL" id="BAABAS010000004">
    <property type="protein sequence ID" value="GAA4226098.1"/>
    <property type="molecule type" value="Genomic_DNA"/>
</dbReference>
<proteinExistence type="predicted"/>
<name>A0ABP8BU08_9ACTN</name>
<evidence type="ECO:0000313" key="1">
    <source>
        <dbReference type="EMBL" id="GAA4226098.1"/>
    </source>
</evidence>
<comment type="caution">
    <text evidence="1">The sequence shown here is derived from an EMBL/GenBank/DDBJ whole genome shotgun (WGS) entry which is preliminary data.</text>
</comment>
<dbReference type="InterPro" id="IPR023214">
    <property type="entry name" value="HAD_sf"/>
</dbReference>
<sequence length="157" mass="17276">MTIAVDFDGVIHAYSRGWQDGTIYDEPVPGAVDALHALMGQYAVFIHTSRDPEQVVPWLEGLGFDVTADDPCVRCQGAGGLAEPDDDDPVPGGMYVEDPCRDCEGSGYLRFWNERGRLLVTDRKLPAVAYVDDRAIRFTTWRDAFAQLHSIQGANSA</sequence>
<organism evidence="1 2">
    <name type="scientific">Actinomadura meridiana</name>
    <dbReference type="NCBI Taxonomy" id="559626"/>
    <lineage>
        <taxon>Bacteria</taxon>
        <taxon>Bacillati</taxon>
        <taxon>Actinomycetota</taxon>
        <taxon>Actinomycetes</taxon>
        <taxon>Streptosporangiales</taxon>
        <taxon>Thermomonosporaceae</taxon>
        <taxon>Actinomadura</taxon>
    </lineage>
</organism>
<keyword evidence="2" id="KW-1185">Reference proteome</keyword>
<dbReference type="InterPro" id="IPR036412">
    <property type="entry name" value="HAD-like_sf"/>
</dbReference>
<dbReference type="Proteomes" id="UP001501710">
    <property type="component" value="Unassembled WGS sequence"/>
</dbReference>